<gene>
    <name evidence="2" type="ORF">LTRI10_LOCUS47083</name>
</gene>
<evidence type="ECO:0000256" key="1">
    <source>
        <dbReference type="SAM" id="MobiDB-lite"/>
    </source>
</evidence>
<dbReference type="EMBL" id="OZ034821">
    <property type="protein sequence ID" value="CAL1407417.1"/>
    <property type="molecule type" value="Genomic_DNA"/>
</dbReference>
<organism evidence="2 3">
    <name type="scientific">Linum trigynum</name>
    <dbReference type="NCBI Taxonomy" id="586398"/>
    <lineage>
        <taxon>Eukaryota</taxon>
        <taxon>Viridiplantae</taxon>
        <taxon>Streptophyta</taxon>
        <taxon>Embryophyta</taxon>
        <taxon>Tracheophyta</taxon>
        <taxon>Spermatophyta</taxon>
        <taxon>Magnoliopsida</taxon>
        <taxon>eudicotyledons</taxon>
        <taxon>Gunneridae</taxon>
        <taxon>Pentapetalae</taxon>
        <taxon>rosids</taxon>
        <taxon>fabids</taxon>
        <taxon>Malpighiales</taxon>
        <taxon>Linaceae</taxon>
        <taxon>Linum</taxon>
    </lineage>
</organism>
<name>A0AAV2GAS3_9ROSI</name>
<proteinExistence type="predicted"/>
<sequence>MPAVATPLASGGPPSSGKPDFIAGQHCPPPASSSPNPKGDREAQQSKKRAKPTIPTNDVESAADGMTVDVEMGEKQYSQSSPKLAAWSSGMEAARRLFSDLLRPDAWYIADSDSEDVAAGIREDGMEVNEEGDDDPVCLTIKFSTIEE</sequence>
<dbReference type="AlphaFoldDB" id="A0AAV2GAS3"/>
<accession>A0AAV2GAS3</accession>
<evidence type="ECO:0000313" key="2">
    <source>
        <dbReference type="EMBL" id="CAL1407417.1"/>
    </source>
</evidence>
<dbReference type="Proteomes" id="UP001497516">
    <property type="component" value="Chromosome 8"/>
</dbReference>
<reference evidence="2 3" key="1">
    <citation type="submission" date="2024-04" db="EMBL/GenBank/DDBJ databases">
        <authorList>
            <person name="Fracassetti M."/>
        </authorList>
    </citation>
    <scope>NUCLEOTIDE SEQUENCE [LARGE SCALE GENOMIC DNA]</scope>
</reference>
<protein>
    <submittedName>
        <fullName evidence="2">Uncharacterized protein</fullName>
    </submittedName>
</protein>
<keyword evidence="3" id="KW-1185">Reference proteome</keyword>
<feature type="region of interest" description="Disordered" evidence="1">
    <location>
        <begin position="1"/>
        <end position="85"/>
    </location>
</feature>
<evidence type="ECO:0000313" key="3">
    <source>
        <dbReference type="Proteomes" id="UP001497516"/>
    </source>
</evidence>